<reference evidence="10 11" key="1">
    <citation type="submission" date="2020-08" db="EMBL/GenBank/DDBJ databases">
        <authorList>
            <person name="Liu C."/>
            <person name="Sun Q."/>
        </authorList>
    </citation>
    <scope>NUCLEOTIDE SEQUENCE [LARGE SCALE GENOMIC DNA]</scope>
    <source>
        <strain evidence="10 11">NSJ-61</strain>
    </source>
</reference>
<accession>A0A7G9GSC7</accession>
<dbReference type="SMART" id="SM00862">
    <property type="entry name" value="Trans_reg_C"/>
    <property type="match status" value="1"/>
</dbReference>
<dbReference type="CDD" id="cd17574">
    <property type="entry name" value="REC_OmpR"/>
    <property type="match status" value="1"/>
</dbReference>
<dbReference type="InterPro" id="IPR039420">
    <property type="entry name" value="WalR-like"/>
</dbReference>
<evidence type="ECO:0000256" key="4">
    <source>
        <dbReference type="ARBA" id="ARBA00023125"/>
    </source>
</evidence>
<evidence type="ECO:0000259" key="8">
    <source>
        <dbReference type="PROSITE" id="PS50110"/>
    </source>
</evidence>
<feature type="DNA-binding region" description="OmpR/PhoB-type" evidence="7">
    <location>
        <begin position="130"/>
        <end position="229"/>
    </location>
</feature>
<evidence type="ECO:0000256" key="3">
    <source>
        <dbReference type="ARBA" id="ARBA00023015"/>
    </source>
</evidence>
<dbReference type="RefSeq" id="WP_117454678.1">
    <property type="nucleotide sequence ID" value="NZ_CP060636.1"/>
</dbReference>
<name>A0A7G9GSC7_9FIRM</name>
<keyword evidence="11" id="KW-1185">Reference proteome</keyword>
<feature type="domain" description="Response regulatory" evidence="8">
    <location>
        <begin position="4"/>
        <end position="115"/>
    </location>
</feature>
<keyword evidence="3" id="KW-0805">Transcription regulation</keyword>
<dbReference type="Proteomes" id="UP000515856">
    <property type="component" value="Chromosome"/>
</dbReference>
<dbReference type="PROSITE" id="PS51755">
    <property type="entry name" value="OMPR_PHOB"/>
    <property type="match status" value="1"/>
</dbReference>
<dbReference type="Gene3D" id="1.10.10.10">
    <property type="entry name" value="Winged helix-like DNA-binding domain superfamily/Winged helix DNA-binding domain"/>
    <property type="match status" value="1"/>
</dbReference>
<evidence type="ECO:0000256" key="7">
    <source>
        <dbReference type="PROSITE-ProRule" id="PRU01091"/>
    </source>
</evidence>
<dbReference type="GO" id="GO:0005829">
    <property type="term" value="C:cytosol"/>
    <property type="evidence" value="ECO:0007669"/>
    <property type="project" value="TreeGrafter"/>
</dbReference>
<organism evidence="10 11">
    <name type="scientific">[Eubacterium] hominis</name>
    <dbReference type="NCBI Taxonomy" id="2764325"/>
    <lineage>
        <taxon>Bacteria</taxon>
        <taxon>Bacillati</taxon>
        <taxon>Bacillota</taxon>
        <taxon>Erysipelotrichia</taxon>
        <taxon>Erysipelotrichales</taxon>
        <taxon>Erysipelotrichaceae</taxon>
        <taxon>Amedibacillus</taxon>
    </lineage>
</organism>
<dbReference type="AlphaFoldDB" id="A0A7G9GSC7"/>
<dbReference type="GO" id="GO:0032993">
    <property type="term" value="C:protein-DNA complex"/>
    <property type="evidence" value="ECO:0007669"/>
    <property type="project" value="TreeGrafter"/>
</dbReference>
<dbReference type="SMART" id="SM00448">
    <property type="entry name" value="REC"/>
    <property type="match status" value="1"/>
</dbReference>
<dbReference type="InterPro" id="IPR001789">
    <property type="entry name" value="Sig_transdc_resp-reg_receiver"/>
</dbReference>
<dbReference type="FunFam" id="1.10.10.10:FF:000018">
    <property type="entry name" value="DNA-binding response regulator ResD"/>
    <property type="match status" value="1"/>
</dbReference>
<dbReference type="InterPro" id="IPR001867">
    <property type="entry name" value="OmpR/PhoB-type_DNA-bd"/>
</dbReference>
<evidence type="ECO:0000313" key="11">
    <source>
        <dbReference type="Proteomes" id="UP000515856"/>
    </source>
</evidence>
<dbReference type="InterPro" id="IPR036388">
    <property type="entry name" value="WH-like_DNA-bd_sf"/>
</dbReference>
<dbReference type="Pfam" id="PF00072">
    <property type="entry name" value="Response_reg"/>
    <property type="match status" value="1"/>
</dbReference>
<protein>
    <submittedName>
        <fullName evidence="10">Response regulator transcription factor</fullName>
    </submittedName>
</protein>
<dbReference type="CDD" id="cd00383">
    <property type="entry name" value="trans_reg_C"/>
    <property type="match status" value="1"/>
</dbReference>
<dbReference type="PANTHER" id="PTHR48111:SF2">
    <property type="entry name" value="RESPONSE REGULATOR SAER"/>
    <property type="match status" value="1"/>
</dbReference>
<evidence type="ECO:0000259" key="9">
    <source>
        <dbReference type="PROSITE" id="PS51755"/>
    </source>
</evidence>
<gene>
    <name evidence="10" type="ORF">H9Q80_07145</name>
</gene>
<keyword evidence="5" id="KW-0804">Transcription</keyword>
<dbReference type="SUPFAM" id="SSF52172">
    <property type="entry name" value="CheY-like"/>
    <property type="match status" value="1"/>
</dbReference>
<dbReference type="GO" id="GO:0000976">
    <property type="term" value="F:transcription cis-regulatory region binding"/>
    <property type="evidence" value="ECO:0007669"/>
    <property type="project" value="TreeGrafter"/>
</dbReference>
<keyword evidence="2" id="KW-0902">Two-component regulatory system</keyword>
<keyword evidence="4 7" id="KW-0238">DNA-binding</keyword>
<evidence type="ECO:0000256" key="1">
    <source>
        <dbReference type="ARBA" id="ARBA00022553"/>
    </source>
</evidence>
<dbReference type="PANTHER" id="PTHR48111">
    <property type="entry name" value="REGULATOR OF RPOS"/>
    <property type="match status" value="1"/>
</dbReference>
<evidence type="ECO:0000256" key="6">
    <source>
        <dbReference type="PROSITE-ProRule" id="PRU00169"/>
    </source>
</evidence>
<dbReference type="KEGG" id="ehn:H9Q80_07145"/>
<feature type="modified residue" description="4-aspartylphosphate" evidence="6">
    <location>
        <position position="51"/>
    </location>
</feature>
<dbReference type="GO" id="GO:0006355">
    <property type="term" value="P:regulation of DNA-templated transcription"/>
    <property type="evidence" value="ECO:0007669"/>
    <property type="project" value="InterPro"/>
</dbReference>
<dbReference type="InterPro" id="IPR011006">
    <property type="entry name" value="CheY-like_superfamily"/>
</dbReference>
<dbReference type="Gene3D" id="3.40.50.2300">
    <property type="match status" value="1"/>
</dbReference>
<dbReference type="Gene3D" id="6.10.250.690">
    <property type="match status" value="1"/>
</dbReference>
<evidence type="ECO:0000256" key="5">
    <source>
        <dbReference type="ARBA" id="ARBA00023163"/>
    </source>
</evidence>
<evidence type="ECO:0000256" key="2">
    <source>
        <dbReference type="ARBA" id="ARBA00023012"/>
    </source>
</evidence>
<dbReference type="GO" id="GO:0000156">
    <property type="term" value="F:phosphorelay response regulator activity"/>
    <property type="evidence" value="ECO:0007669"/>
    <property type="project" value="TreeGrafter"/>
</dbReference>
<dbReference type="Pfam" id="PF00486">
    <property type="entry name" value="Trans_reg_C"/>
    <property type="match status" value="1"/>
</dbReference>
<feature type="domain" description="OmpR/PhoB-type" evidence="9">
    <location>
        <begin position="130"/>
        <end position="229"/>
    </location>
</feature>
<proteinExistence type="predicted"/>
<dbReference type="PROSITE" id="PS50110">
    <property type="entry name" value="RESPONSE_REGULATORY"/>
    <property type="match status" value="1"/>
</dbReference>
<sequence length="229" mass="26906">MNYKILIVDDNPEIREVVNVLLSNEGYMIEEACDGFEAIKKANDKDLIILDIMMPNMDGFEVCQKIRETNNAPILFLTAKSMEQDKTQGFLCGGDDYLPKPFSYGELLGRVKALLRRYTVYKGKEVKKQENILEMYNLKVELDKNQVYLDDEKVMLTDLEYRILVLLMKQPKKTFSNQELYENVWDESYLYTANNTIMVHIRNLRKKLKINPQSPLYIKTVWGKGYRFE</sequence>
<dbReference type="EMBL" id="CP060636">
    <property type="protein sequence ID" value="QNM13709.1"/>
    <property type="molecule type" value="Genomic_DNA"/>
</dbReference>
<keyword evidence="1 6" id="KW-0597">Phosphoprotein</keyword>
<evidence type="ECO:0000313" key="10">
    <source>
        <dbReference type="EMBL" id="QNM13709.1"/>
    </source>
</evidence>
<dbReference type="FunFam" id="3.40.50.2300:FF:000001">
    <property type="entry name" value="DNA-binding response regulator PhoB"/>
    <property type="match status" value="1"/>
</dbReference>